<dbReference type="PANTHER" id="PTHR33295">
    <property type="entry name" value="ATPASE"/>
    <property type="match status" value="1"/>
</dbReference>
<keyword evidence="4" id="KW-1185">Reference proteome</keyword>
<evidence type="ECO:0000259" key="2">
    <source>
        <dbReference type="Pfam" id="PF13635"/>
    </source>
</evidence>
<dbReference type="SUPFAM" id="SSF52540">
    <property type="entry name" value="P-loop containing nucleoside triphosphate hydrolases"/>
    <property type="match status" value="1"/>
</dbReference>
<gene>
    <name evidence="3" type="ORF">HNP82_000857</name>
</gene>
<comment type="caution">
    <text evidence="3">The sequence shown here is derived from an EMBL/GenBank/DDBJ whole genome shotgun (WGS) entry which is preliminary data.</text>
</comment>
<evidence type="ECO:0000313" key="3">
    <source>
        <dbReference type="EMBL" id="MBB5263759.1"/>
    </source>
</evidence>
<dbReference type="Pfam" id="PF13635">
    <property type="entry name" value="DUF4143"/>
    <property type="match status" value="1"/>
</dbReference>
<dbReference type="InterPro" id="IPR041682">
    <property type="entry name" value="AAA_14"/>
</dbReference>
<feature type="domain" description="DUF4143" evidence="2">
    <location>
        <begin position="207"/>
        <end position="352"/>
    </location>
</feature>
<dbReference type="InterPro" id="IPR025420">
    <property type="entry name" value="DUF4143"/>
</dbReference>
<dbReference type="RefSeq" id="WP_183771835.1">
    <property type="nucleotide sequence ID" value="NZ_JACHFW010000002.1"/>
</dbReference>
<organism evidence="3 4">
    <name type="scientific">Catenibacillus scindens</name>
    <dbReference type="NCBI Taxonomy" id="673271"/>
    <lineage>
        <taxon>Bacteria</taxon>
        <taxon>Bacillati</taxon>
        <taxon>Bacillota</taxon>
        <taxon>Clostridia</taxon>
        <taxon>Lachnospirales</taxon>
        <taxon>Lachnospiraceae</taxon>
        <taxon>Catenibacillus</taxon>
    </lineage>
</organism>
<evidence type="ECO:0000313" key="4">
    <source>
        <dbReference type="Proteomes" id="UP000543642"/>
    </source>
</evidence>
<dbReference type="InterPro" id="IPR027417">
    <property type="entry name" value="P-loop_NTPase"/>
</dbReference>
<name>A0A7W8H8A2_9FIRM</name>
<dbReference type="PANTHER" id="PTHR33295:SF20">
    <property type="entry name" value="ATPASE"/>
    <property type="match status" value="1"/>
</dbReference>
<dbReference type="Gene3D" id="3.40.50.300">
    <property type="entry name" value="P-loop containing nucleotide triphosphate hydrolases"/>
    <property type="match status" value="1"/>
</dbReference>
<reference evidence="3 4" key="1">
    <citation type="submission" date="2020-08" db="EMBL/GenBank/DDBJ databases">
        <title>Genomic Encyclopedia of Type Strains, Phase IV (KMG-IV): sequencing the most valuable type-strain genomes for metagenomic binning, comparative biology and taxonomic classification.</title>
        <authorList>
            <person name="Goeker M."/>
        </authorList>
    </citation>
    <scope>NUCLEOTIDE SEQUENCE [LARGE SCALE GENOMIC DNA]</scope>
    <source>
        <strain evidence="3 4">DSM 106146</strain>
    </source>
</reference>
<sequence>MVQRKEYLDQLISWKDEQVIKVVTGIRRCGKSTLLMQFQQWLKENGVTQEQIVSVNFEELEYEDLLDYKKLHQYLKERLVSGKITYIFLDEIQKVPSFEKVVDSLYVKPNVDLYITGSNAYMLSGDLATLLTGRYVEIKMLPLSLREFLSMTGLEPEQGFPEYLRNGGMPYIAAMNRTNEKVSTYLEGIYNTVIVKDIEDRQARKESDLSKRKITDIALLKTIAKYLASVVGNPVSVRSITDYLISNGRKISPNTVGDYVEALTESFIFYPAERFDIVGKQLLKANRKMYIVDLGLRNHILPRKNYDLGFSLENLVYFELLRRGYKVTVGKVGNTEVDFVAQKQGAYQYFQVTADLTAQETFEREIRPLENIRDNYEKMILTMDRLTPGNYNGIQVRYLLDWLMEPKD</sequence>
<accession>A0A7W8H8A2</accession>
<feature type="domain" description="AAA" evidence="1">
    <location>
        <begin position="20"/>
        <end position="149"/>
    </location>
</feature>
<proteinExistence type="predicted"/>
<evidence type="ECO:0000259" key="1">
    <source>
        <dbReference type="Pfam" id="PF13173"/>
    </source>
</evidence>
<protein>
    <recommendedName>
        <fullName evidence="5">ATPase</fullName>
    </recommendedName>
</protein>
<dbReference type="Pfam" id="PF13173">
    <property type="entry name" value="AAA_14"/>
    <property type="match status" value="1"/>
</dbReference>
<evidence type="ECO:0008006" key="5">
    <source>
        <dbReference type="Google" id="ProtNLM"/>
    </source>
</evidence>
<dbReference type="AlphaFoldDB" id="A0A7W8H8A2"/>
<dbReference type="Proteomes" id="UP000543642">
    <property type="component" value="Unassembled WGS sequence"/>
</dbReference>
<dbReference type="EMBL" id="JACHFW010000002">
    <property type="protein sequence ID" value="MBB5263759.1"/>
    <property type="molecule type" value="Genomic_DNA"/>
</dbReference>